<feature type="compositionally biased region" description="Basic and acidic residues" evidence="1">
    <location>
        <begin position="145"/>
        <end position="155"/>
    </location>
</feature>
<dbReference type="SUPFAM" id="SSF54909">
    <property type="entry name" value="Dimeric alpha+beta barrel"/>
    <property type="match status" value="1"/>
</dbReference>
<dbReference type="AlphaFoldDB" id="K0SS53"/>
<keyword evidence="2" id="KW-0732">Signal</keyword>
<reference evidence="3 4" key="1">
    <citation type="journal article" date="2012" name="Genome Biol.">
        <title>Genome and low-iron response of an oceanic diatom adapted to chronic iron limitation.</title>
        <authorList>
            <person name="Lommer M."/>
            <person name="Specht M."/>
            <person name="Roy A.S."/>
            <person name="Kraemer L."/>
            <person name="Andreson R."/>
            <person name="Gutowska M.A."/>
            <person name="Wolf J."/>
            <person name="Bergner S.V."/>
            <person name="Schilhabel M.B."/>
            <person name="Klostermeier U.C."/>
            <person name="Beiko R.G."/>
            <person name="Rosenstiel P."/>
            <person name="Hippler M."/>
            <person name="Laroche J."/>
        </authorList>
    </citation>
    <scope>NUCLEOTIDE SEQUENCE [LARGE SCALE GENOMIC DNA]</scope>
    <source>
        <strain evidence="3 4">CCMP1005</strain>
    </source>
</reference>
<evidence type="ECO:0000313" key="3">
    <source>
        <dbReference type="EMBL" id="EJK63896.1"/>
    </source>
</evidence>
<keyword evidence="4" id="KW-1185">Reference proteome</keyword>
<organism evidence="3 4">
    <name type="scientific">Thalassiosira oceanica</name>
    <name type="common">Marine diatom</name>
    <dbReference type="NCBI Taxonomy" id="159749"/>
    <lineage>
        <taxon>Eukaryota</taxon>
        <taxon>Sar</taxon>
        <taxon>Stramenopiles</taxon>
        <taxon>Ochrophyta</taxon>
        <taxon>Bacillariophyta</taxon>
        <taxon>Coscinodiscophyceae</taxon>
        <taxon>Thalassiosirophycidae</taxon>
        <taxon>Thalassiosirales</taxon>
        <taxon>Thalassiosiraceae</taxon>
        <taxon>Thalassiosira</taxon>
    </lineage>
</organism>
<feature type="compositionally biased region" description="Basic and acidic residues" evidence="1">
    <location>
        <begin position="115"/>
        <end position="137"/>
    </location>
</feature>
<proteinExistence type="predicted"/>
<evidence type="ECO:0008006" key="5">
    <source>
        <dbReference type="Google" id="ProtNLM"/>
    </source>
</evidence>
<protein>
    <recommendedName>
        <fullName evidence="5">ABM domain-containing protein</fullName>
    </recommendedName>
</protein>
<feature type="region of interest" description="Disordered" evidence="1">
    <location>
        <begin position="94"/>
        <end position="155"/>
    </location>
</feature>
<comment type="caution">
    <text evidence="3">The sequence shown here is derived from an EMBL/GenBank/DDBJ whole genome shotgun (WGS) entry which is preliminary data.</text>
</comment>
<feature type="signal peptide" evidence="2">
    <location>
        <begin position="1"/>
        <end position="27"/>
    </location>
</feature>
<feature type="chain" id="PRO_5003837415" description="ABM domain-containing protein" evidence="2">
    <location>
        <begin position="28"/>
        <end position="221"/>
    </location>
</feature>
<gene>
    <name evidence="3" type="ORF">THAOC_15422</name>
</gene>
<dbReference type="Proteomes" id="UP000266841">
    <property type="component" value="Unassembled WGS sequence"/>
</dbReference>
<name>K0SS53_THAOC</name>
<sequence length="221" mass="23663">MQRPHARRLSVLSHALVLLPAAAFTAASPDPAQQQPLPAASTKAFGINAAFRVRPSRRDEFVRVLTSSRPEAATQFVLGRDADDEGKFYLHEEFDSRTDNPNVKTTRVRPHARRARAEGGEHERRGLPQRGAVREARGTGQIPRGDTEQQGGERRRAAVRAVLLGGGHIRPEQVPLPRAVRRGGGAARSLRGGALQGVGGVCVDGSVYQAAQGGEVHSAVG</sequence>
<accession>K0SS53</accession>
<evidence type="ECO:0000256" key="2">
    <source>
        <dbReference type="SAM" id="SignalP"/>
    </source>
</evidence>
<evidence type="ECO:0000256" key="1">
    <source>
        <dbReference type="SAM" id="MobiDB-lite"/>
    </source>
</evidence>
<evidence type="ECO:0000313" key="4">
    <source>
        <dbReference type="Proteomes" id="UP000266841"/>
    </source>
</evidence>
<dbReference type="EMBL" id="AGNL01017904">
    <property type="protein sequence ID" value="EJK63896.1"/>
    <property type="molecule type" value="Genomic_DNA"/>
</dbReference>
<dbReference type="InterPro" id="IPR011008">
    <property type="entry name" value="Dimeric_a/b-barrel"/>
</dbReference>